<dbReference type="EMBL" id="MSCH01000003">
    <property type="protein sequence ID" value="PQJ53370.1"/>
    <property type="molecule type" value="Genomic_DNA"/>
</dbReference>
<dbReference type="Gene3D" id="3.30.70.260">
    <property type="match status" value="1"/>
</dbReference>
<evidence type="ECO:0000256" key="2">
    <source>
        <dbReference type="ARBA" id="ARBA00022801"/>
    </source>
</evidence>
<keyword evidence="3" id="KW-0658">Purine biosynthesis</keyword>
<dbReference type="InterPro" id="IPR002912">
    <property type="entry name" value="ACT_dom"/>
</dbReference>
<feature type="domain" description="ACT" evidence="5">
    <location>
        <begin position="8"/>
        <end position="90"/>
    </location>
</feature>
<dbReference type="Gene3D" id="3.40.50.170">
    <property type="entry name" value="Formyl transferase, N-terminal domain"/>
    <property type="match status" value="1"/>
</dbReference>
<dbReference type="PANTHER" id="PTHR42706">
    <property type="entry name" value="FORMYLTETRAHYDROFOLATE DEFORMYLASE"/>
    <property type="match status" value="1"/>
</dbReference>
<keyword evidence="2 3" id="KW-0378">Hydrolase</keyword>
<comment type="function">
    <text evidence="3">Catalyzes the hydrolysis of 10-formyltetrahydrofolate (formyl-FH4) to formate and tetrahydrofolate (FH4).</text>
</comment>
<dbReference type="SUPFAM" id="SSF55021">
    <property type="entry name" value="ACT-like"/>
    <property type="match status" value="1"/>
</dbReference>
<dbReference type="OrthoDB" id="9806170at2"/>
<sequence>MNLENKLTLTISCPDRVGLVAAVSQFLAKNNVSISDANHHTDNETQWFFMRHEMLFDPSVISFEQLNTEFSVIAEQFKMTWAITPKKIKNKVVLLASKESHCLTDILHRWHEQELDCEIVAVIANHAEMEKYANWYQLPFHHVDFKTDKLAAFSQLENLIEQYQTDTIVLARFMQIFPDSLCQKFKHQVINIHHSFLPSFVGAKPYHQAHKRGVKLIGATCHYVTAELDAGPIIEQEISRISHSDSVEDMVRKGKECEKSALARGLRYHLEHRVMVQGNKTVIFAD</sequence>
<dbReference type="HAMAP" id="MF_01927">
    <property type="entry name" value="PurU"/>
    <property type="match status" value="1"/>
</dbReference>
<dbReference type="InterPro" id="IPR045865">
    <property type="entry name" value="ACT-like_dom_sf"/>
</dbReference>
<dbReference type="CDD" id="cd04875">
    <property type="entry name" value="ACT_F4HF-DF"/>
    <property type="match status" value="1"/>
</dbReference>
<dbReference type="InterPro" id="IPR044074">
    <property type="entry name" value="PurU_ACT"/>
</dbReference>
<gene>
    <name evidence="3" type="primary">purU</name>
    <name evidence="6" type="ORF">BTO11_06590</name>
</gene>
<evidence type="ECO:0000256" key="1">
    <source>
        <dbReference type="ARBA" id="ARBA00022563"/>
    </source>
</evidence>
<evidence type="ECO:0000256" key="3">
    <source>
        <dbReference type="HAMAP-Rule" id="MF_01927"/>
    </source>
</evidence>
<dbReference type="PIRSF" id="PIRSF036480">
    <property type="entry name" value="FormyFH4_hydr"/>
    <property type="match status" value="1"/>
</dbReference>
<protein>
    <recommendedName>
        <fullName evidence="3 4">Formyltetrahydrofolate deformylase</fullName>
        <ecNumber evidence="3 4">3.5.1.10</ecNumber>
    </recommendedName>
    <alternativeName>
        <fullName evidence="3">Formyl-FH(4) hydrolase</fullName>
    </alternativeName>
</protein>
<keyword evidence="7" id="KW-1185">Reference proteome</keyword>
<dbReference type="EC" id="3.5.1.10" evidence="3 4"/>
<evidence type="ECO:0000313" key="6">
    <source>
        <dbReference type="EMBL" id="PQJ53370.1"/>
    </source>
</evidence>
<accession>A0A2S7UVT1</accession>
<dbReference type="Pfam" id="PF00551">
    <property type="entry name" value="Formyl_trans_N"/>
    <property type="match status" value="1"/>
</dbReference>
<dbReference type="SUPFAM" id="SSF53328">
    <property type="entry name" value="Formyltransferase"/>
    <property type="match status" value="1"/>
</dbReference>
<comment type="caution">
    <text evidence="6">The sequence shown here is derived from an EMBL/GenBank/DDBJ whole genome shotgun (WGS) entry which is preliminary data.</text>
</comment>
<evidence type="ECO:0000256" key="4">
    <source>
        <dbReference type="NCBIfam" id="TIGR00655"/>
    </source>
</evidence>
<name>A0A2S7UVT1_9GAMM</name>
<dbReference type="Proteomes" id="UP000239007">
    <property type="component" value="Unassembled WGS sequence"/>
</dbReference>
<evidence type="ECO:0000259" key="5">
    <source>
        <dbReference type="PROSITE" id="PS51671"/>
    </source>
</evidence>
<dbReference type="InterPro" id="IPR041729">
    <property type="entry name" value="Formyl-FH4-Hydrolase_C"/>
</dbReference>
<proteinExistence type="inferred from homology"/>
<dbReference type="PROSITE" id="PS51671">
    <property type="entry name" value="ACT"/>
    <property type="match status" value="1"/>
</dbReference>
<dbReference type="Pfam" id="PF01842">
    <property type="entry name" value="ACT"/>
    <property type="match status" value="1"/>
</dbReference>
<dbReference type="InterPro" id="IPR036477">
    <property type="entry name" value="Formyl_transf_N_sf"/>
</dbReference>
<dbReference type="CDD" id="cd08648">
    <property type="entry name" value="FMT_core_Formyl-FH4-Hydrolase_C"/>
    <property type="match status" value="1"/>
</dbReference>
<organism evidence="6 7">
    <name type="scientific">Psychrosphaera saromensis</name>
    <dbReference type="NCBI Taxonomy" id="716813"/>
    <lineage>
        <taxon>Bacteria</taxon>
        <taxon>Pseudomonadati</taxon>
        <taxon>Pseudomonadota</taxon>
        <taxon>Gammaproteobacteria</taxon>
        <taxon>Alteromonadales</taxon>
        <taxon>Pseudoalteromonadaceae</taxon>
        <taxon>Psychrosphaera</taxon>
    </lineage>
</organism>
<dbReference type="NCBIfam" id="TIGR00655">
    <property type="entry name" value="PurU"/>
    <property type="match status" value="1"/>
</dbReference>
<dbReference type="GO" id="GO:0006730">
    <property type="term" value="P:one-carbon metabolic process"/>
    <property type="evidence" value="ECO:0007669"/>
    <property type="project" value="UniProtKB-KW"/>
</dbReference>
<dbReference type="PANTHER" id="PTHR42706:SF1">
    <property type="entry name" value="FORMYLTETRAHYDROFOLATE DEFORMYLASE 2, MITOCHONDRIAL"/>
    <property type="match status" value="1"/>
</dbReference>
<dbReference type="GO" id="GO:0008864">
    <property type="term" value="F:formyltetrahydrofolate deformylase activity"/>
    <property type="evidence" value="ECO:0007669"/>
    <property type="project" value="UniProtKB-UniRule"/>
</dbReference>
<dbReference type="NCBIfam" id="NF004684">
    <property type="entry name" value="PRK06027.1"/>
    <property type="match status" value="1"/>
</dbReference>
<dbReference type="InterPro" id="IPR004810">
    <property type="entry name" value="PurU"/>
</dbReference>
<dbReference type="AlphaFoldDB" id="A0A2S7UVT1"/>
<evidence type="ECO:0000313" key="7">
    <source>
        <dbReference type="Proteomes" id="UP000239007"/>
    </source>
</evidence>
<reference evidence="6 7" key="1">
    <citation type="submission" date="2016-12" db="EMBL/GenBank/DDBJ databases">
        <title>Diversity of luminous bacteria.</title>
        <authorList>
            <person name="Yoshizawa S."/>
            <person name="Kogure K."/>
        </authorList>
    </citation>
    <scope>NUCLEOTIDE SEQUENCE [LARGE SCALE GENOMIC DNA]</scope>
    <source>
        <strain evidence="6 7">SA4-48</strain>
    </source>
</reference>
<keyword evidence="1 3" id="KW-0554">One-carbon metabolism</keyword>
<comment type="catalytic activity">
    <reaction evidence="3">
        <text>(6R)-10-formyltetrahydrofolate + H2O = (6S)-5,6,7,8-tetrahydrofolate + formate + H(+)</text>
        <dbReference type="Rhea" id="RHEA:19833"/>
        <dbReference type="ChEBI" id="CHEBI:15377"/>
        <dbReference type="ChEBI" id="CHEBI:15378"/>
        <dbReference type="ChEBI" id="CHEBI:15740"/>
        <dbReference type="ChEBI" id="CHEBI:57453"/>
        <dbReference type="ChEBI" id="CHEBI:195366"/>
        <dbReference type="EC" id="3.5.1.10"/>
    </reaction>
</comment>
<dbReference type="UniPathway" id="UPA00074">
    <property type="reaction ID" value="UER00170"/>
</dbReference>
<dbReference type="RefSeq" id="WP_105051852.1">
    <property type="nucleotide sequence ID" value="NZ_BMYG01000003.1"/>
</dbReference>
<comment type="similarity">
    <text evidence="3">Belongs to the PurU family.</text>
</comment>
<comment type="pathway">
    <text evidence="3">Purine metabolism; IMP biosynthesis via de novo pathway; formate from 10-formyl-5,6,7,8-tetrahydrofolate: step 1/1.</text>
</comment>
<dbReference type="GO" id="GO:0006189">
    <property type="term" value="P:'de novo' IMP biosynthetic process"/>
    <property type="evidence" value="ECO:0007669"/>
    <property type="project" value="UniProtKB-UniRule"/>
</dbReference>
<dbReference type="PRINTS" id="PR01575">
    <property type="entry name" value="FFH4HYDRLASE"/>
</dbReference>
<dbReference type="InterPro" id="IPR002376">
    <property type="entry name" value="Formyl_transf_N"/>
</dbReference>
<feature type="active site" evidence="3">
    <location>
        <position position="229"/>
    </location>
</feature>